<proteinExistence type="inferred from homology"/>
<dbReference type="NCBIfam" id="TIGR03500">
    <property type="entry name" value="FliO_TIGR"/>
    <property type="match status" value="1"/>
</dbReference>
<evidence type="ECO:0000256" key="5">
    <source>
        <dbReference type="ARBA" id="ARBA00023143"/>
    </source>
</evidence>
<dbReference type="GO" id="GO:0009425">
    <property type="term" value="C:bacterial-type flagellum basal body"/>
    <property type="evidence" value="ECO:0007669"/>
    <property type="project" value="UniProtKB-SubCell"/>
</dbReference>
<protein>
    <recommendedName>
        <fullName evidence="7">Flagellar protein</fullName>
    </recommendedName>
</protein>
<keyword evidence="2 7" id="KW-0812">Transmembrane</keyword>
<comment type="subcellular location">
    <subcellularLocation>
        <location evidence="7">Cell membrane</location>
    </subcellularLocation>
    <subcellularLocation>
        <location evidence="7">Bacterial flagellum basal body</location>
    </subcellularLocation>
</comment>
<sequence length="176" mass="18712">MFAYLEEDPIVMDSLCCTVPGHCPEDRRKNYPIMPGQWALIWLSGYCASPASAAPAGTAPAADSGMLQVMLGLGLVLAVIAGAAWLLRRFGGMPRGPANAIRVIGGSSVGQRERVMLVEVADTWLVIGVAPGHVTALHSMPKGESIVMTDLAGCATGIDAHFPAWLRQVMEKRNEK</sequence>
<dbReference type="GO" id="GO:0044781">
    <property type="term" value="P:bacterial-type flagellum organization"/>
    <property type="evidence" value="ECO:0007669"/>
    <property type="project" value="UniProtKB-UniRule"/>
</dbReference>
<dbReference type="PANTHER" id="PTHR38766:SF1">
    <property type="entry name" value="FLAGELLAR PROTEIN FLIO"/>
    <property type="match status" value="1"/>
</dbReference>
<keyword evidence="1 7" id="KW-1003">Cell membrane</keyword>
<gene>
    <name evidence="8" type="ORF">EBAPG3_009880</name>
</gene>
<evidence type="ECO:0000256" key="6">
    <source>
        <dbReference type="ARBA" id="ARBA00037937"/>
    </source>
</evidence>
<keyword evidence="8" id="KW-0282">Flagellum</keyword>
<evidence type="ECO:0000313" key="8">
    <source>
        <dbReference type="EMBL" id="ARO88054.1"/>
    </source>
</evidence>
<keyword evidence="3 7" id="KW-1133">Transmembrane helix</keyword>
<dbReference type="EMBL" id="CP021106">
    <property type="protein sequence ID" value="ARO88054.1"/>
    <property type="molecule type" value="Genomic_DNA"/>
</dbReference>
<keyword evidence="4 7" id="KW-0472">Membrane</keyword>
<dbReference type="GO" id="GO:0005886">
    <property type="term" value="C:plasma membrane"/>
    <property type="evidence" value="ECO:0007669"/>
    <property type="project" value="UniProtKB-SubCell"/>
</dbReference>
<dbReference type="PANTHER" id="PTHR38766">
    <property type="entry name" value="FLAGELLAR PROTEIN FLIO"/>
    <property type="match status" value="1"/>
</dbReference>
<evidence type="ECO:0000256" key="7">
    <source>
        <dbReference type="RuleBase" id="RU362064"/>
    </source>
</evidence>
<dbReference type="Pfam" id="PF04347">
    <property type="entry name" value="FliO"/>
    <property type="match status" value="1"/>
</dbReference>
<comment type="similarity">
    <text evidence="6 7">Belongs to the FliO/MopB family.</text>
</comment>
<dbReference type="AlphaFoldDB" id="A0A1W6SQG1"/>
<dbReference type="Proteomes" id="UP000012179">
    <property type="component" value="Chromosome"/>
</dbReference>
<organism evidence="8 9">
    <name type="scientific">Nitrosospira lacus</name>
    <dbReference type="NCBI Taxonomy" id="1288494"/>
    <lineage>
        <taxon>Bacteria</taxon>
        <taxon>Pseudomonadati</taxon>
        <taxon>Pseudomonadota</taxon>
        <taxon>Betaproteobacteria</taxon>
        <taxon>Nitrosomonadales</taxon>
        <taxon>Nitrosomonadaceae</taxon>
        <taxon>Nitrosospira</taxon>
    </lineage>
</organism>
<keyword evidence="5 7" id="KW-0975">Bacterial flagellum</keyword>
<evidence type="ECO:0000256" key="1">
    <source>
        <dbReference type="ARBA" id="ARBA00022475"/>
    </source>
</evidence>
<evidence type="ECO:0000256" key="3">
    <source>
        <dbReference type="ARBA" id="ARBA00022989"/>
    </source>
</evidence>
<keyword evidence="8" id="KW-0966">Cell projection</keyword>
<dbReference type="eggNOG" id="COG3190">
    <property type="taxonomic scope" value="Bacteria"/>
</dbReference>
<evidence type="ECO:0000313" key="9">
    <source>
        <dbReference type="Proteomes" id="UP000012179"/>
    </source>
</evidence>
<reference evidence="8 9" key="1">
    <citation type="journal article" date="2015" name="Int. J. Syst. Evol. Microbiol.">
        <title>Nitrosospira lacus sp. nov., a psychrotolerant, ammonia-oxidizing bacterium from sandy lake sediment.</title>
        <authorList>
            <person name="Urakawa H."/>
            <person name="Garcia J.C."/>
            <person name="Nielsen J.L."/>
            <person name="Le V.Q."/>
            <person name="Kozlowski J.A."/>
            <person name="Stein L.Y."/>
            <person name="Lim C.K."/>
            <person name="Pommerening-Roser A."/>
            <person name="Martens-Habbena W."/>
            <person name="Stahl D.A."/>
            <person name="Klotz M.G."/>
        </authorList>
    </citation>
    <scope>NUCLEOTIDE SEQUENCE [LARGE SCALE GENOMIC DNA]</scope>
    <source>
        <strain evidence="8 9">APG3</strain>
    </source>
</reference>
<dbReference type="KEGG" id="nlc:EBAPG3_009880"/>
<evidence type="ECO:0000256" key="2">
    <source>
        <dbReference type="ARBA" id="ARBA00022692"/>
    </source>
</evidence>
<feature type="transmembrane region" description="Helical" evidence="7">
    <location>
        <begin position="65"/>
        <end position="87"/>
    </location>
</feature>
<keyword evidence="8" id="KW-0969">Cilium</keyword>
<keyword evidence="9" id="KW-1185">Reference proteome</keyword>
<dbReference type="InterPro" id="IPR052205">
    <property type="entry name" value="FliO/MopB"/>
</dbReference>
<evidence type="ECO:0000256" key="4">
    <source>
        <dbReference type="ARBA" id="ARBA00023136"/>
    </source>
</evidence>
<dbReference type="InterPro" id="IPR022781">
    <property type="entry name" value="Flagellar_biosynth_FliO"/>
</dbReference>
<dbReference type="RefSeq" id="WP_004178658.1">
    <property type="nucleotide sequence ID" value="NZ_CP021106.3"/>
</dbReference>
<accession>A0A1W6SQG1</accession>
<name>A0A1W6SQG1_9PROT</name>